<comment type="caution">
    <text evidence="2">The sequence shown here is derived from an EMBL/GenBank/DDBJ whole genome shotgun (WGS) entry which is preliminary data.</text>
</comment>
<name>A0ABQ9I0Z4_9NEOP</name>
<evidence type="ECO:0000313" key="3">
    <source>
        <dbReference type="Proteomes" id="UP001159363"/>
    </source>
</evidence>
<evidence type="ECO:0000313" key="2">
    <source>
        <dbReference type="EMBL" id="KAJ8890312.1"/>
    </source>
</evidence>
<accession>A0ABQ9I0Z4</accession>
<feature type="compositionally biased region" description="Basic and acidic residues" evidence="1">
    <location>
        <begin position="1"/>
        <end position="14"/>
    </location>
</feature>
<reference evidence="2 3" key="1">
    <citation type="submission" date="2023-02" db="EMBL/GenBank/DDBJ databases">
        <title>LHISI_Scaffold_Assembly.</title>
        <authorList>
            <person name="Stuart O.P."/>
            <person name="Cleave R."/>
            <person name="Magrath M.J.L."/>
            <person name="Mikheyev A.S."/>
        </authorList>
    </citation>
    <scope>NUCLEOTIDE SEQUENCE [LARGE SCALE GENOMIC DNA]</scope>
    <source>
        <strain evidence="2">Daus_M_001</strain>
        <tissue evidence="2">Leg muscle</tissue>
    </source>
</reference>
<sequence>MRRRKEREILEKARPTASSGTIPTCEDPVTRPGTEPGSPRREASPIALQFQRSVLLKRMHHLIQFAARIKGATYLDVFSAFEPSKRALKFEVLTADEGEAAPECKRGGGGIAKKTCRPTASSVTIPTCKNPVTRLGIEPGSSSWEKSVLIAHPPLPQHNLKLYTYNDINIFK</sequence>
<organism evidence="2 3">
    <name type="scientific">Dryococelus australis</name>
    <dbReference type="NCBI Taxonomy" id="614101"/>
    <lineage>
        <taxon>Eukaryota</taxon>
        <taxon>Metazoa</taxon>
        <taxon>Ecdysozoa</taxon>
        <taxon>Arthropoda</taxon>
        <taxon>Hexapoda</taxon>
        <taxon>Insecta</taxon>
        <taxon>Pterygota</taxon>
        <taxon>Neoptera</taxon>
        <taxon>Polyneoptera</taxon>
        <taxon>Phasmatodea</taxon>
        <taxon>Verophasmatodea</taxon>
        <taxon>Anareolatae</taxon>
        <taxon>Phasmatidae</taxon>
        <taxon>Eurycanthinae</taxon>
        <taxon>Dryococelus</taxon>
    </lineage>
</organism>
<proteinExistence type="predicted"/>
<protein>
    <submittedName>
        <fullName evidence="2">Uncharacterized protein</fullName>
    </submittedName>
</protein>
<feature type="region of interest" description="Disordered" evidence="1">
    <location>
        <begin position="1"/>
        <end position="44"/>
    </location>
</feature>
<dbReference type="Proteomes" id="UP001159363">
    <property type="component" value="Chromosome 3"/>
</dbReference>
<evidence type="ECO:0000256" key="1">
    <source>
        <dbReference type="SAM" id="MobiDB-lite"/>
    </source>
</evidence>
<dbReference type="EMBL" id="JARBHB010000003">
    <property type="protein sequence ID" value="KAJ8890312.1"/>
    <property type="molecule type" value="Genomic_DNA"/>
</dbReference>
<keyword evidence="3" id="KW-1185">Reference proteome</keyword>
<gene>
    <name evidence="2" type="ORF">PR048_009820</name>
</gene>